<dbReference type="Proteomes" id="UP000241118">
    <property type="component" value="Unassembled WGS sequence"/>
</dbReference>
<dbReference type="SUPFAM" id="SSF52540">
    <property type="entry name" value="P-loop containing nucleoside triphosphate hydrolases"/>
    <property type="match status" value="1"/>
</dbReference>
<dbReference type="InterPro" id="IPR054567">
    <property type="entry name" value="NNH7"/>
</dbReference>
<dbReference type="InterPro" id="IPR027417">
    <property type="entry name" value="P-loop_NTPase"/>
</dbReference>
<reference evidence="2 3" key="1">
    <citation type="submission" date="2018-03" db="EMBL/GenBank/DDBJ databases">
        <title>Genomic Encyclopedia of Type Strains, Phase III (KMG-III): the genomes of soil and plant-associated and newly described type strains.</title>
        <authorList>
            <person name="Whitman W."/>
        </authorList>
    </citation>
    <scope>NUCLEOTIDE SEQUENCE [LARGE SCALE GENOMIC DNA]</scope>
    <source>
        <strain evidence="2 3">CGMCC 4.7097</strain>
    </source>
</reference>
<dbReference type="RefSeq" id="WP_106614118.1">
    <property type="nucleotide sequence ID" value="NZ_PYAX01000002.1"/>
</dbReference>
<evidence type="ECO:0000313" key="2">
    <source>
        <dbReference type="EMBL" id="PSL57118.1"/>
    </source>
</evidence>
<evidence type="ECO:0000259" key="1">
    <source>
        <dbReference type="Pfam" id="PF22738"/>
    </source>
</evidence>
<organism evidence="2 3">
    <name type="scientific">Saccharothrix carnea</name>
    <dbReference type="NCBI Taxonomy" id="1280637"/>
    <lineage>
        <taxon>Bacteria</taxon>
        <taxon>Bacillati</taxon>
        <taxon>Actinomycetota</taxon>
        <taxon>Actinomycetes</taxon>
        <taxon>Pseudonocardiales</taxon>
        <taxon>Pseudonocardiaceae</taxon>
        <taxon>Saccharothrix</taxon>
    </lineage>
</organism>
<proteinExistence type="predicted"/>
<dbReference type="Gene3D" id="3.40.50.300">
    <property type="entry name" value="P-loop containing nucleotide triphosphate hydrolases"/>
    <property type="match status" value="1"/>
</dbReference>
<dbReference type="Pfam" id="PF22738">
    <property type="entry name" value="NNH7"/>
    <property type="match status" value="1"/>
</dbReference>
<protein>
    <recommendedName>
        <fullName evidence="1">NACHT N-terminal Helical domain-containing protein</fullName>
    </recommendedName>
</protein>
<dbReference type="EMBL" id="PYAX01000002">
    <property type="protein sequence ID" value="PSL57118.1"/>
    <property type="molecule type" value="Genomic_DNA"/>
</dbReference>
<name>A0A2P8IF68_SACCR</name>
<dbReference type="AlphaFoldDB" id="A0A2P8IF68"/>
<evidence type="ECO:0000313" key="3">
    <source>
        <dbReference type="Proteomes" id="UP000241118"/>
    </source>
</evidence>
<feature type="domain" description="NACHT N-terminal Helical" evidence="1">
    <location>
        <begin position="3"/>
        <end position="212"/>
    </location>
</feature>
<sequence length="1109" mass="123771">MGRTFSYAEAVRVLGGKHDGVLRALDNVVGAMMLGGSLVAPGITSLFDAKVELSRIARELLASLHDRSSDARRPHRTHRLEAAHTVLAVTAYFETVAGAGFPFAWADLKITRQDQEEFLAEIFADGVPLPTAQNPYERNLRELHSCYVTAADVLLRFISGLEVWDRLSGRHREETASVLKTMPEKAARRYEELFDQLATDFPEVACWASRVEHQATRSSVRQVGLALVELERTLRAWTAGRAPDELRASLARAYRAQLGRSVLDSDEVPAGFVFPTLAEAYVDPRFRVADAEQGQVPNTEPWWQDREPRSDVHTFLAGYLTSSQALHAPLLVLGHPGSGKSKLTQVLAARLPAADFLAVRVPLRDVPAEADLQQQIEHAIRLDTGESVSWPRFAEAAGDALPVILLDGFDELLQATGVSQTDYLENVARFQRREADQGRPVAVLVTSRIAVADRARAPQGTVVLRLEPFDPSQVEQWLETWNRANATVFTRRGHAPLTAQAALKWPGLAEQPLLLVMMALYDADSNALRDASAQDISHSSLYERLLNQFARRQVAKTRPGLSDYDFAEAVEQELYQLSVTAFAMFNRGAQWIDGAQLERDLTTLVGGEQRRSGMRTPLSAAEIAVGRFFFIHRASAMRNDHSVSTYEFVHATFAEYLIARLVWRALSVMADNVPKSWSPLTGGGVNDHLLHAVLSYEPLSLRTPILRFLREMAAQVPDRRRIIDLVVNLLAKRGQRRPGHSYDNYEPTPLPVPARHAAYSANLVLLAVVAAGDILVSTLFGSAVDVVQKWHAEVLLWRSQLNRSDEWTSLVKALGLQRLWRDGQRDLMLSLDDGSRVPDPIDLYWTYGYAPAAQPDAKYASYSYPTQDVRLLLRKVNFTCGLNEDVLGHTVEPFAWRLPQAVNNFVTWWPEGFPSSAHLLLRLLLARESVSRAERNELYVNCLRVGIHNVLPAGSEAQRTYLETVLGLMSADPDIDATTFANASLMLSSGPVSLEALVRCAAQIAERAEEIPIAVLIDLLIALDQRCNGCTLDATRDEHLKLWVVLGELRLHDAIKRRVLWNDSELPTRINLAEIAVRKPSLVQRARMVAWEFYPSVEVAWPTVRWQEL</sequence>
<accession>A0A2P8IF68</accession>
<gene>
    <name evidence="2" type="ORF">B0I31_10295</name>
</gene>
<keyword evidence="3" id="KW-1185">Reference proteome</keyword>
<comment type="caution">
    <text evidence="2">The sequence shown here is derived from an EMBL/GenBank/DDBJ whole genome shotgun (WGS) entry which is preliminary data.</text>
</comment>
<dbReference type="OrthoDB" id="419933at2"/>